<protein>
    <submittedName>
        <fullName evidence="3">Uncharacterized protein</fullName>
    </submittedName>
</protein>
<proteinExistence type="predicted"/>
<evidence type="ECO:0000256" key="1">
    <source>
        <dbReference type="SAM" id="MobiDB-lite"/>
    </source>
</evidence>
<comment type="caution">
    <text evidence="3">The sequence shown here is derived from an EMBL/GenBank/DDBJ whole genome shotgun (WGS) entry which is preliminary data.</text>
</comment>
<gene>
    <name evidence="3" type="ORF">Amac_058420</name>
</gene>
<sequence length="63" mass="6334">MHMRSRAHRAALMVAALLGTGVIAVATAAHAGSIPTPIPLPSPTGCPPDALCTPEPVPTVPFP</sequence>
<dbReference type="Proteomes" id="UP000331127">
    <property type="component" value="Unassembled WGS sequence"/>
</dbReference>
<organism evidence="3 4">
    <name type="scientific">Acrocarpospora macrocephala</name>
    <dbReference type="NCBI Taxonomy" id="150177"/>
    <lineage>
        <taxon>Bacteria</taxon>
        <taxon>Bacillati</taxon>
        <taxon>Actinomycetota</taxon>
        <taxon>Actinomycetes</taxon>
        <taxon>Streptosporangiales</taxon>
        <taxon>Streptosporangiaceae</taxon>
        <taxon>Acrocarpospora</taxon>
    </lineage>
</organism>
<keyword evidence="4" id="KW-1185">Reference proteome</keyword>
<accession>A0A5M3WSB7</accession>
<feature type="region of interest" description="Disordered" evidence="1">
    <location>
        <begin position="34"/>
        <end position="63"/>
    </location>
</feature>
<evidence type="ECO:0000256" key="2">
    <source>
        <dbReference type="SAM" id="SignalP"/>
    </source>
</evidence>
<keyword evidence="2" id="KW-0732">Signal</keyword>
<dbReference type="AlphaFoldDB" id="A0A5M3WSB7"/>
<dbReference type="EMBL" id="BLAE01000035">
    <property type="protein sequence ID" value="GES12245.1"/>
    <property type="molecule type" value="Genomic_DNA"/>
</dbReference>
<evidence type="ECO:0000313" key="4">
    <source>
        <dbReference type="Proteomes" id="UP000331127"/>
    </source>
</evidence>
<reference evidence="3 4" key="1">
    <citation type="submission" date="2019-10" db="EMBL/GenBank/DDBJ databases">
        <title>Whole genome shotgun sequence of Acrocarpospora macrocephala NBRC 16266.</title>
        <authorList>
            <person name="Ichikawa N."/>
            <person name="Kimura A."/>
            <person name="Kitahashi Y."/>
            <person name="Komaki H."/>
            <person name="Oguchi A."/>
        </authorList>
    </citation>
    <scope>NUCLEOTIDE SEQUENCE [LARGE SCALE GENOMIC DNA]</scope>
    <source>
        <strain evidence="3 4">NBRC 16266</strain>
    </source>
</reference>
<feature type="signal peptide" evidence="2">
    <location>
        <begin position="1"/>
        <end position="31"/>
    </location>
</feature>
<name>A0A5M3WSB7_9ACTN</name>
<dbReference type="RefSeq" id="WP_155357565.1">
    <property type="nucleotide sequence ID" value="NZ_BAAAHL010000012.1"/>
</dbReference>
<feature type="compositionally biased region" description="Pro residues" evidence="1">
    <location>
        <begin position="36"/>
        <end position="46"/>
    </location>
</feature>
<feature type="chain" id="PRO_5024431419" evidence="2">
    <location>
        <begin position="32"/>
        <end position="63"/>
    </location>
</feature>
<evidence type="ECO:0000313" key="3">
    <source>
        <dbReference type="EMBL" id="GES12245.1"/>
    </source>
</evidence>